<dbReference type="EMBL" id="LXWW01000102">
    <property type="protein sequence ID" value="OAO16051.1"/>
    <property type="molecule type" value="Genomic_DNA"/>
</dbReference>
<dbReference type="Gene3D" id="4.10.400.10">
    <property type="entry name" value="Low-density Lipoprotein Receptor"/>
    <property type="match status" value="1"/>
</dbReference>
<dbReference type="PROSITE" id="PS51914">
    <property type="entry name" value="MRH"/>
    <property type="match status" value="1"/>
</dbReference>
<gene>
    <name evidence="8" type="ORF">AV274_2237</name>
    <name evidence="7" type="ORF">AV274_5560</name>
</gene>
<evidence type="ECO:0000313" key="8">
    <source>
        <dbReference type="EMBL" id="OAO16051.1"/>
    </source>
</evidence>
<evidence type="ECO:0000313" key="7">
    <source>
        <dbReference type="EMBL" id="OAO12771.1"/>
    </source>
</evidence>
<keyword evidence="9" id="KW-1185">Reference proteome</keyword>
<keyword evidence="3" id="KW-0256">Endoplasmic reticulum</keyword>
<dbReference type="OrthoDB" id="28322at2759"/>
<dbReference type="Proteomes" id="UP000078348">
    <property type="component" value="Unassembled WGS sequence"/>
</dbReference>
<dbReference type="InterPro" id="IPR036055">
    <property type="entry name" value="LDL_receptor-like_sf"/>
</dbReference>
<accession>A0A196SIB5</accession>
<evidence type="ECO:0000256" key="3">
    <source>
        <dbReference type="ARBA" id="ARBA00022824"/>
    </source>
</evidence>
<dbReference type="Pfam" id="PF13015">
    <property type="entry name" value="PRKCSH_1"/>
    <property type="match status" value="1"/>
</dbReference>
<dbReference type="GO" id="GO:0017177">
    <property type="term" value="C:glucosidase II complex"/>
    <property type="evidence" value="ECO:0007669"/>
    <property type="project" value="TreeGrafter"/>
</dbReference>
<dbReference type="SUPFAM" id="SSF50911">
    <property type="entry name" value="Mannose 6-phosphate receptor domain"/>
    <property type="match status" value="1"/>
</dbReference>
<evidence type="ECO:0000256" key="5">
    <source>
        <dbReference type="SAM" id="SignalP"/>
    </source>
</evidence>
<dbReference type="AlphaFoldDB" id="A0A196SIB5"/>
<dbReference type="InterPro" id="IPR036607">
    <property type="entry name" value="PRKCSH"/>
</dbReference>
<evidence type="ECO:0000313" key="9">
    <source>
        <dbReference type="Proteomes" id="UP000078348"/>
    </source>
</evidence>
<dbReference type="Pfam" id="PF12999">
    <property type="entry name" value="PRKCSH-like"/>
    <property type="match status" value="1"/>
</dbReference>
<keyword evidence="4" id="KW-1015">Disulfide bond</keyword>
<dbReference type="SUPFAM" id="SSF57424">
    <property type="entry name" value="LDL receptor-like module"/>
    <property type="match status" value="1"/>
</dbReference>
<dbReference type="CDD" id="cd00112">
    <property type="entry name" value="LDLa"/>
    <property type="match status" value="1"/>
</dbReference>
<dbReference type="PANTHER" id="PTHR12630:SF1">
    <property type="entry name" value="GLUCOSIDASE 2 SUBUNIT BETA"/>
    <property type="match status" value="1"/>
</dbReference>
<dbReference type="InterPro" id="IPR039794">
    <property type="entry name" value="Gtb1-like"/>
</dbReference>
<dbReference type="InterPro" id="IPR028146">
    <property type="entry name" value="PRKCSH_N"/>
</dbReference>
<dbReference type="SMART" id="SM00192">
    <property type="entry name" value="LDLa"/>
    <property type="match status" value="1"/>
</dbReference>
<evidence type="ECO:0000256" key="1">
    <source>
        <dbReference type="ARBA" id="ARBA00022387"/>
    </source>
</evidence>
<dbReference type="InterPro" id="IPR009011">
    <property type="entry name" value="Man6P_isomerase_rcpt-bd_dom_sf"/>
</dbReference>
<proteinExistence type="predicted"/>
<organism evidence="8 9">
    <name type="scientific">Blastocystis sp. subtype 1 (strain ATCC 50177 / NandII)</name>
    <dbReference type="NCBI Taxonomy" id="478820"/>
    <lineage>
        <taxon>Eukaryota</taxon>
        <taxon>Sar</taxon>
        <taxon>Stramenopiles</taxon>
        <taxon>Bigyra</taxon>
        <taxon>Opalozoa</taxon>
        <taxon>Opalinata</taxon>
        <taxon>Blastocystidae</taxon>
        <taxon>Blastocystis</taxon>
    </lineage>
</organism>
<feature type="domain" description="MRH" evidence="6">
    <location>
        <begin position="211"/>
        <end position="367"/>
    </location>
</feature>
<protein>
    <recommendedName>
        <fullName evidence="1">Glucosidase 2 subunit beta</fullName>
    </recommendedName>
</protein>
<sequence length="398" mass="45579">MKVLIILAMTVFLEASAFVCRSSGIQIPDSRVNDGYCDCEDGSDEPETHVCNSGSFVCKTELTDEGVLRSFSNMFVDDGICDCCDCSDEREAVRQNWTNTCEEKNTMVLKRIVGDYKGKKAGLAISHDSKGKKKLFKKIKASLTSMTKEVNHITDFYQTMGSITQEQRKRYEDIYHFKAIYEGVLSLVQKKDKSALTALFGQKLELLPLLTQCVYSAPFGEKEMKRGSANYYDKVYSIEFCPFRTITQVSNQTDTWRKRNDFVKNGGSSLNAAKLKVPNDESWEYTLIGSRNAWIEEIEVPDHLKQYLARGAQRTQVYQGEDVCIDGSKRTTVVLFECGRENKVEQFREYGMCNYEMVFMTPYCCTEKEVVALEKVFKNVAHFSIPFRRDDELREYIP</sequence>
<evidence type="ECO:0000256" key="2">
    <source>
        <dbReference type="ARBA" id="ARBA00022729"/>
    </source>
</evidence>
<dbReference type="PANTHER" id="PTHR12630">
    <property type="entry name" value="N-LINKED OLIGOSACCHARIDE PROCESSING"/>
    <property type="match status" value="1"/>
</dbReference>
<keyword evidence="2 5" id="KW-0732">Signal</keyword>
<dbReference type="STRING" id="478820.A0A196SIB5"/>
<evidence type="ECO:0000259" key="6">
    <source>
        <dbReference type="PROSITE" id="PS51914"/>
    </source>
</evidence>
<dbReference type="GO" id="GO:0006491">
    <property type="term" value="P:N-glycan processing"/>
    <property type="evidence" value="ECO:0007669"/>
    <property type="project" value="TreeGrafter"/>
</dbReference>
<comment type="caution">
    <text evidence="8">The sequence shown here is derived from an EMBL/GenBank/DDBJ whole genome shotgun (WGS) entry which is preliminary data.</text>
</comment>
<feature type="signal peptide" evidence="5">
    <location>
        <begin position="1"/>
        <end position="17"/>
    </location>
</feature>
<dbReference type="InterPro" id="IPR044865">
    <property type="entry name" value="MRH_dom"/>
</dbReference>
<name>A0A196SIB5_BLAHN</name>
<dbReference type="Gene3D" id="2.70.130.10">
    <property type="entry name" value="Mannose-6-phosphate receptor binding domain"/>
    <property type="match status" value="1"/>
</dbReference>
<reference evidence="8 9" key="1">
    <citation type="submission" date="2016-05" db="EMBL/GenBank/DDBJ databases">
        <title>Nuclear genome of Blastocystis sp. subtype 1 NandII.</title>
        <authorList>
            <person name="Gentekaki E."/>
            <person name="Curtis B."/>
            <person name="Stairs C."/>
            <person name="Eme L."/>
            <person name="Herman E."/>
            <person name="Klimes V."/>
            <person name="Arias M.C."/>
            <person name="Elias M."/>
            <person name="Hilliou F."/>
            <person name="Klute M."/>
            <person name="Malik S.-B."/>
            <person name="Pightling A."/>
            <person name="Rachubinski R."/>
            <person name="Salas D."/>
            <person name="Schlacht A."/>
            <person name="Suga H."/>
            <person name="Archibald J."/>
            <person name="Ball S.G."/>
            <person name="Clark G."/>
            <person name="Dacks J."/>
            <person name="Van Der Giezen M."/>
            <person name="Tsaousis A."/>
            <person name="Roger A."/>
        </authorList>
    </citation>
    <scope>NUCLEOTIDE SEQUENCE [LARGE SCALE GENOMIC DNA]</scope>
    <source>
        <strain evidence="9">ATCC 50177 / NandII</strain>
        <strain evidence="8">NandII</strain>
    </source>
</reference>
<dbReference type="EMBL" id="LXWW01000512">
    <property type="protein sequence ID" value="OAO12771.1"/>
    <property type="molecule type" value="Genomic_DNA"/>
</dbReference>
<evidence type="ECO:0000256" key="4">
    <source>
        <dbReference type="ARBA" id="ARBA00023157"/>
    </source>
</evidence>
<dbReference type="InterPro" id="IPR002172">
    <property type="entry name" value="LDrepeatLR_classA_rpt"/>
</dbReference>
<feature type="chain" id="PRO_5009084516" description="Glucosidase 2 subunit beta" evidence="5">
    <location>
        <begin position="18"/>
        <end position="398"/>
    </location>
</feature>